<dbReference type="EC" id="2.6.1.1" evidence="4"/>
<evidence type="ECO:0000313" key="10">
    <source>
        <dbReference type="Proteomes" id="UP000319801"/>
    </source>
</evidence>
<dbReference type="PANTHER" id="PTHR11879:SF36">
    <property type="entry name" value="ASPARTATE AMINOTRANSFERASE, CYTOPLASMIC 2"/>
    <property type="match status" value="1"/>
</dbReference>
<dbReference type="EMBL" id="VCAZ01000071">
    <property type="protein sequence ID" value="TSO88125.1"/>
    <property type="molecule type" value="Genomic_DNA"/>
</dbReference>
<dbReference type="Pfam" id="PF00155">
    <property type="entry name" value="Aminotran_1_2"/>
    <property type="match status" value="1"/>
</dbReference>
<comment type="subunit">
    <text evidence="3">Homodimer.</text>
</comment>
<dbReference type="PANTHER" id="PTHR11879">
    <property type="entry name" value="ASPARTATE AMINOTRANSFERASE"/>
    <property type="match status" value="1"/>
</dbReference>
<dbReference type="PRINTS" id="PR00799">
    <property type="entry name" value="TRANSAMINASE"/>
</dbReference>
<dbReference type="CDD" id="cd00609">
    <property type="entry name" value="AAT_like"/>
    <property type="match status" value="1"/>
</dbReference>
<proteinExistence type="inferred from homology"/>
<evidence type="ECO:0000259" key="8">
    <source>
        <dbReference type="Pfam" id="PF00155"/>
    </source>
</evidence>
<dbReference type="GO" id="GO:0005829">
    <property type="term" value="C:cytosol"/>
    <property type="evidence" value="ECO:0007669"/>
    <property type="project" value="TreeGrafter"/>
</dbReference>
<dbReference type="GO" id="GO:0004069">
    <property type="term" value="F:L-aspartate:2-oxoglutarate aminotransferase activity"/>
    <property type="evidence" value="ECO:0007669"/>
    <property type="project" value="UniProtKB-EC"/>
</dbReference>
<dbReference type="InterPro" id="IPR004839">
    <property type="entry name" value="Aminotransferase_I/II_large"/>
</dbReference>
<dbReference type="InterPro" id="IPR015422">
    <property type="entry name" value="PyrdxlP-dep_Trfase_small"/>
</dbReference>
<gene>
    <name evidence="9" type="ORF">Baya_10572</name>
</gene>
<evidence type="ECO:0000256" key="4">
    <source>
        <dbReference type="ARBA" id="ARBA00012753"/>
    </source>
</evidence>
<dbReference type="AlphaFoldDB" id="A0A556UFW1"/>
<keyword evidence="7" id="KW-0663">Pyridoxal phosphate</keyword>
<dbReference type="GO" id="GO:0006532">
    <property type="term" value="P:aspartate biosynthetic process"/>
    <property type="evidence" value="ECO:0007669"/>
    <property type="project" value="TreeGrafter"/>
</dbReference>
<keyword evidence="5 9" id="KW-0032">Aminotransferase</keyword>
<comment type="caution">
    <text evidence="9">The sequence shown here is derived from an EMBL/GenBank/DDBJ whole genome shotgun (WGS) entry which is preliminary data.</text>
</comment>
<comment type="similarity">
    <text evidence="2">Belongs to the class-I pyridoxal-phosphate-dependent aminotransferase family.</text>
</comment>
<evidence type="ECO:0000256" key="6">
    <source>
        <dbReference type="ARBA" id="ARBA00022679"/>
    </source>
</evidence>
<sequence>MVSNLSAFRGSSVTALNNQEKFLAAFQRDTHPDKVCLVGREYVGEDGQPVLNPLIRKIKQQIATDPTLIPEYPPPLGSSEFSSRAAQLALGQDSRAIVEHRVLGVQTVGSTGAVRLGAELIKRCYCVSSSWTGQVLLSSPCDESLPGIIEAAGFRELKRYRYWDTSTRKVRVEDMMEDLEQAPEQSIVVLSASGHKPTGADLSQDEWKRVTEILMKRRLQPFFLLPSQGLHSRDIDQDAWALRYCVSMGMEVLCAQSFSHNFSLYGERVAHLLCVLKENTTLVAIQYQAEKIIQTLWSSPPVEGARVVTTVLSNPAHMVEWQEGLKGTVERCMLMKERLREKLRLLGSPGTWEHLMKSGGLYCCIGLSDQQVEFLVKQRHVYLLPGGCFNVSAINSSNLDYVAESLHLTLTLQI</sequence>
<evidence type="ECO:0000256" key="5">
    <source>
        <dbReference type="ARBA" id="ARBA00022576"/>
    </source>
</evidence>
<keyword evidence="6 9" id="KW-0808">Transferase</keyword>
<dbReference type="Gene3D" id="3.90.1150.10">
    <property type="entry name" value="Aspartate Aminotransferase, domain 1"/>
    <property type="match status" value="1"/>
</dbReference>
<comment type="cofactor">
    <cofactor evidence="1">
        <name>pyridoxal 5'-phosphate</name>
        <dbReference type="ChEBI" id="CHEBI:597326"/>
    </cofactor>
</comment>
<protein>
    <recommendedName>
        <fullName evidence="4">aspartate transaminase</fullName>
        <ecNumber evidence="4">2.6.1.1</ecNumber>
    </recommendedName>
</protein>
<evidence type="ECO:0000256" key="1">
    <source>
        <dbReference type="ARBA" id="ARBA00001933"/>
    </source>
</evidence>
<dbReference type="GO" id="GO:0030170">
    <property type="term" value="F:pyridoxal phosphate binding"/>
    <property type="evidence" value="ECO:0007669"/>
    <property type="project" value="InterPro"/>
</dbReference>
<name>A0A556UFW1_BAGYA</name>
<organism evidence="9 10">
    <name type="scientific">Bagarius yarrelli</name>
    <name type="common">Goonch</name>
    <name type="synonym">Bagrus yarrelli</name>
    <dbReference type="NCBI Taxonomy" id="175774"/>
    <lineage>
        <taxon>Eukaryota</taxon>
        <taxon>Metazoa</taxon>
        <taxon>Chordata</taxon>
        <taxon>Craniata</taxon>
        <taxon>Vertebrata</taxon>
        <taxon>Euteleostomi</taxon>
        <taxon>Actinopterygii</taxon>
        <taxon>Neopterygii</taxon>
        <taxon>Teleostei</taxon>
        <taxon>Ostariophysi</taxon>
        <taxon>Siluriformes</taxon>
        <taxon>Sisoridae</taxon>
        <taxon>Sisorinae</taxon>
        <taxon>Bagarius</taxon>
    </lineage>
</organism>
<dbReference type="Proteomes" id="UP000319801">
    <property type="component" value="Unassembled WGS sequence"/>
</dbReference>
<accession>A0A556UFW1</accession>
<dbReference type="Gene3D" id="3.40.640.10">
    <property type="entry name" value="Type I PLP-dependent aspartate aminotransferase-like (Major domain)"/>
    <property type="match status" value="1"/>
</dbReference>
<evidence type="ECO:0000313" key="9">
    <source>
        <dbReference type="EMBL" id="TSO88125.1"/>
    </source>
</evidence>
<feature type="domain" description="Aminotransferase class I/classII large" evidence="8">
    <location>
        <begin position="42"/>
        <end position="401"/>
    </location>
</feature>
<evidence type="ECO:0000256" key="2">
    <source>
        <dbReference type="ARBA" id="ARBA00007441"/>
    </source>
</evidence>
<reference evidence="9 10" key="1">
    <citation type="journal article" date="2019" name="Genome Biol. Evol.">
        <title>Whole-Genome Sequencing of the Giant Devil Catfish, Bagarius yarrelli.</title>
        <authorList>
            <person name="Jiang W."/>
            <person name="Lv Y."/>
            <person name="Cheng L."/>
            <person name="Yang K."/>
            <person name="Chao B."/>
            <person name="Wang X."/>
            <person name="Li Y."/>
            <person name="Pan X."/>
            <person name="You X."/>
            <person name="Zhang Y."/>
            <person name="Yang J."/>
            <person name="Li J."/>
            <person name="Zhang X."/>
            <person name="Liu S."/>
            <person name="Sun C."/>
            <person name="Yang J."/>
            <person name="Shi Q."/>
        </authorList>
    </citation>
    <scope>NUCLEOTIDE SEQUENCE [LARGE SCALE GENOMIC DNA]</scope>
    <source>
        <strain evidence="9">JWS20170419001</strain>
        <tissue evidence="9">Muscle</tissue>
    </source>
</reference>
<dbReference type="OrthoDB" id="6752799at2759"/>
<dbReference type="InterPro" id="IPR015424">
    <property type="entry name" value="PyrdxlP-dep_Trfase"/>
</dbReference>
<dbReference type="InterPro" id="IPR000796">
    <property type="entry name" value="Asp_trans"/>
</dbReference>
<evidence type="ECO:0000256" key="7">
    <source>
        <dbReference type="ARBA" id="ARBA00022898"/>
    </source>
</evidence>
<keyword evidence="10" id="KW-1185">Reference proteome</keyword>
<evidence type="ECO:0000256" key="3">
    <source>
        <dbReference type="ARBA" id="ARBA00011738"/>
    </source>
</evidence>
<dbReference type="InterPro" id="IPR015421">
    <property type="entry name" value="PyrdxlP-dep_Trfase_major"/>
</dbReference>
<dbReference type="SUPFAM" id="SSF53383">
    <property type="entry name" value="PLP-dependent transferases"/>
    <property type="match status" value="1"/>
</dbReference>